<dbReference type="Proteomes" id="UP000294882">
    <property type="component" value="Unassembled WGS sequence"/>
</dbReference>
<dbReference type="AlphaFoldDB" id="A0A4R7TYY6"/>
<evidence type="ECO:0000313" key="4">
    <source>
        <dbReference type="Proteomes" id="UP000294882"/>
    </source>
</evidence>
<sequence>MKLETIKELLLIITPFIVTLGGVISALFVKVYNAKNNYKTLKEEITKLNEETQKRQIRHTEELAKRDIIIKDLKEQLVQALNTIELLKSKIETKAGDPYLVKLEASNEEYKTALVKMREVLKSKEIENENLKATLAEVQTEIKVLKENIVSENKIKEEENLNIKDLVKSSKVEEETTKSTVKATLY</sequence>
<evidence type="ECO:0000256" key="1">
    <source>
        <dbReference type="SAM" id="Coils"/>
    </source>
</evidence>
<dbReference type="EMBL" id="SOCH01000003">
    <property type="protein sequence ID" value="TDU97859.1"/>
    <property type="molecule type" value="Genomic_DNA"/>
</dbReference>
<name>A0A4R7TYY6_9BACT</name>
<reference evidence="3 4" key="1">
    <citation type="submission" date="2019-03" db="EMBL/GenBank/DDBJ databases">
        <title>Genomic Encyclopedia of Archaeal and Bacterial Type Strains, Phase II (KMG-II): from individual species to whole genera.</title>
        <authorList>
            <person name="Goeker M."/>
        </authorList>
    </citation>
    <scope>NUCLEOTIDE SEQUENCE [LARGE SCALE GENOMIC DNA]</scope>
    <source>
        <strain evidence="3 4">ATCC 25591</strain>
    </source>
</reference>
<keyword evidence="2" id="KW-1133">Transmembrane helix</keyword>
<proteinExistence type="predicted"/>
<keyword evidence="2" id="KW-0472">Membrane</keyword>
<gene>
    <name evidence="3" type="ORF">JN03_0387</name>
</gene>
<evidence type="ECO:0000256" key="2">
    <source>
        <dbReference type="SAM" id="Phobius"/>
    </source>
</evidence>
<keyword evidence="2" id="KW-0812">Transmembrane</keyword>
<dbReference type="RefSeq" id="WP_134076610.1">
    <property type="nucleotide sequence ID" value="NZ_JAQRAI010000003.1"/>
</dbReference>
<keyword evidence="1" id="KW-0175">Coiled coil</keyword>
<protein>
    <submittedName>
        <fullName evidence="3">Uncharacterized protein</fullName>
    </submittedName>
</protein>
<evidence type="ECO:0000313" key="3">
    <source>
        <dbReference type="EMBL" id="TDU97859.1"/>
    </source>
</evidence>
<organism evidence="3 4">
    <name type="scientific">Metamycoplasma hyosynoviae</name>
    <dbReference type="NCBI Taxonomy" id="29559"/>
    <lineage>
        <taxon>Bacteria</taxon>
        <taxon>Bacillati</taxon>
        <taxon>Mycoplasmatota</taxon>
        <taxon>Mycoplasmoidales</taxon>
        <taxon>Metamycoplasmataceae</taxon>
        <taxon>Metamycoplasma</taxon>
    </lineage>
</organism>
<comment type="caution">
    <text evidence="3">The sequence shown here is derived from an EMBL/GenBank/DDBJ whole genome shotgun (WGS) entry which is preliminary data.</text>
</comment>
<feature type="transmembrane region" description="Helical" evidence="2">
    <location>
        <begin position="12"/>
        <end position="32"/>
    </location>
</feature>
<accession>A0A4R7TYY6</accession>
<feature type="coiled-coil region" evidence="1">
    <location>
        <begin position="31"/>
        <end position="155"/>
    </location>
</feature>